<reference evidence="1" key="2">
    <citation type="submission" date="2019-07" db="EMBL/GenBank/DDBJ databases">
        <authorList>
            <person name="Seetharam A."/>
            <person name="Woodhouse M."/>
            <person name="Cannon E."/>
        </authorList>
    </citation>
    <scope>NUCLEOTIDE SEQUENCE [LARGE SCALE GENOMIC DNA]</scope>
    <source>
        <strain evidence="1">cv. B73</strain>
    </source>
</reference>
<dbReference type="AlphaFoldDB" id="A0A804PGZ2"/>
<reference evidence="2" key="1">
    <citation type="journal article" date="2009" name="Science">
        <title>The B73 maize genome: complexity, diversity, and dynamics.</title>
        <authorList>
            <person name="Schnable P.S."/>
            <person name="Ware D."/>
            <person name="Fulton R.S."/>
            <person name="Stein J.C."/>
            <person name="Wei F."/>
            <person name="Pasternak S."/>
            <person name="Liang C."/>
            <person name="Zhang J."/>
            <person name="Fulton L."/>
            <person name="Graves T.A."/>
            <person name="Minx P."/>
            <person name="Reily A.D."/>
            <person name="Courtney L."/>
            <person name="Kruchowski S.S."/>
            <person name="Tomlinson C."/>
            <person name="Strong C."/>
            <person name="Delehaunty K."/>
            <person name="Fronick C."/>
            <person name="Courtney B."/>
            <person name="Rock S.M."/>
            <person name="Belter E."/>
            <person name="Du F."/>
            <person name="Kim K."/>
            <person name="Abbott R.M."/>
            <person name="Cotton M."/>
            <person name="Levy A."/>
            <person name="Marchetto P."/>
            <person name="Ochoa K."/>
            <person name="Jackson S.M."/>
            <person name="Gillam B."/>
            <person name="Chen W."/>
            <person name="Yan L."/>
            <person name="Higginbotham J."/>
            <person name="Cardenas M."/>
            <person name="Waligorski J."/>
            <person name="Applebaum E."/>
            <person name="Phelps L."/>
            <person name="Falcone J."/>
            <person name="Kanchi K."/>
            <person name="Thane T."/>
            <person name="Scimone A."/>
            <person name="Thane N."/>
            <person name="Henke J."/>
            <person name="Wang T."/>
            <person name="Ruppert J."/>
            <person name="Shah N."/>
            <person name="Rotter K."/>
            <person name="Hodges J."/>
            <person name="Ingenthron E."/>
            <person name="Cordes M."/>
            <person name="Kohlberg S."/>
            <person name="Sgro J."/>
            <person name="Delgado B."/>
            <person name="Mead K."/>
            <person name="Chinwalla A."/>
            <person name="Leonard S."/>
            <person name="Crouse K."/>
            <person name="Collura K."/>
            <person name="Kudrna D."/>
            <person name="Currie J."/>
            <person name="He R."/>
            <person name="Angelova A."/>
            <person name="Rajasekar S."/>
            <person name="Mueller T."/>
            <person name="Lomeli R."/>
            <person name="Scara G."/>
            <person name="Ko A."/>
            <person name="Delaney K."/>
            <person name="Wissotski M."/>
            <person name="Lopez G."/>
            <person name="Campos D."/>
            <person name="Braidotti M."/>
            <person name="Ashley E."/>
            <person name="Golser W."/>
            <person name="Kim H."/>
            <person name="Lee S."/>
            <person name="Lin J."/>
            <person name="Dujmic Z."/>
            <person name="Kim W."/>
            <person name="Talag J."/>
            <person name="Zuccolo A."/>
            <person name="Fan C."/>
            <person name="Sebastian A."/>
            <person name="Kramer M."/>
            <person name="Spiegel L."/>
            <person name="Nascimento L."/>
            <person name="Zutavern T."/>
            <person name="Miller B."/>
            <person name="Ambroise C."/>
            <person name="Muller S."/>
            <person name="Spooner W."/>
            <person name="Narechania A."/>
            <person name="Ren L."/>
            <person name="Wei S."/>
            <person name="Kumari S."/>
            <person name="Faga B."/>
            <person name="Levy M.J."/>
            <person name="McMahan L."/>
            <person name="Van Buren P."/>
            <person name="Vaughn M.W."/>
            <person name="Ying K."/>
            <person name="Yeh C.-T."/>
            <person name="Emrich S.J."/>
            <person name="Jia Y."/>
            <person name="Kalyanaraman A."/>
            <person name="Hsia A.-P."/>
            <person name="Barbazuk W.B."/>
            <person name="Baucom R.S."/>
            <person name="Brutnell T.P."/>
            <person name="Carpita N.C."/>
            <person name="Chaparro C."/>
            <person name="Chia J.-M."/>
            <person name="Deragon J.-M."/>
            <person name="Estill J.C."/>
            <person name="Fu Y."/>
            <person name="Jeddeloh J.A."/>
            <person name="Han Y."/>
            <person name="Lee H."/>
            <person name="Li P."/>
            <person name="Lisch D.R."/>
            <person name="Liu S."/>
            <person name="Liu Z."/>
            <person name="Nagel D.H."/>
            <person name="McCann M.C."/>
            <person name="SanMiguel P."/>
            <person name="Myers A.M."/>
            <person name="Nettleton D."/>
            <person name="Nguyen J."/>
            <person name="Penning B.W."/>
            <person name="Ponnala L."/>
            <person name="Schneider K.L."/>
            <person name="Schwartz D.C."/>
            <person name="Sharma A."/>
            <person name="Soderlund C."/>
            <person name="Springer N.M."/>
            <person name="Sun Q."/>
            <person name="Wang H."/>
            <person name="Waterman M."/>
            <person name="Westerman R."/>
            <person name="Wolfgruber T.K."/>
            <person name="Yang L."/>
            <person name="Yu Y."/>
            <person name="Zhang L."/>
            <person name="Zhou S."/>
            <person name="Zhu Q."/>
            <person name="Bennetzen J.L."/>
            <person name="Dawe R.K."/>
            <person name="Jiang J."/>
            <person name="Jiang N."/>
            <person name="Presting G.G."/>
            <person name="Wessler S.R."/>
            <person name="Aluru S."/>
            <person name="Martienssen R.A."/>
            <person name="Clifton S.W."/>
            <person name="McCombie W.R."/>
            <person name="Wing R.A."/>
            <person name="Wilson R.K."/>
        </authorList>
    </citation>
    <scope>NUCLEOTIDE SEQUENCE [LARGE SCALE GENOMIC DNA]</scope>
    <source>
        <strain evidence="2">cv. B73</strain>
    </source>
</reference>
<name>A0A804PGZ2_MAIZE</name>
<keyword evidence="2" id="KW-1185">Reference proteome</keyword>
<organism evidence="1 2">
    <name type="scientific">Zea mays</name>
    <name type="common">Maize</name>
    <dbReference type="NCBI Taxonomy" id="4577"/>
    <lineage>
        <taxon>Eukaryota</taxon>
        <taxon>Viridiplantae</taxon>
        <taxon>Streptophyta</taxon>
        <taxon>Embryophyta</taxon>
        <taxon>Tracheophyta</taxon>
        <taxon>Spermatophyta</taxon>
        <taxon>Magnoliopsida</taxon>
        <taxon>Liliopsida</taxon>
        <taxon>Poales</taxon>
        <taxon>Poaceae</taxon>
        <taxon>PACMAD clade</taxon>
        <taxon>Panicoideae</taxon>
        <taxon>Andropogonodae</taxon>
        <taxon>Andropogoneae</taxon>
        <taxon>Tripsacinae</taxon>
        <taxon>Zea</taxon>
    </lineage>
</organism>
<dbReference type="EnsemblPlants" id="Zm00001eb238180_T001">
    <property type="protein sequence ID" value="Zm00001eb238180_P001"/>
    <property type="gene ID" value="Zm00001eb238180"/>
</dbReference>
<dbReference type="Gramene" id="Zm00001eb238180_T001">
    <property type="protein sequence ID" value="Zm00001eb238180_P001"/>
    <property type="gene ID" value="Zm00001eb238180"/>
</dbReference>
<evidence type="ECO:0000313" key="1">
    <source>
        <dbReference type="EnsemblPlants" id="Zm00001eb238180_P001"/>
    </source>
</evidence>
<proteinExistence type="predicted"/>
<evidence type="ECO:0000313" key="2">
    <source>
        <dbReference type="Proteomes" id="UP000007305"/>
    </source>
</evidence>
<dbReference type="Proteomes" id="UP000007305">
    <property type="component" value="Chromosome 5"/>
</dbReference>
<dbReference type="InParanoid" id="A0A804PGZ2"/>
<sequence>MNIQKPFSMENNVGWQKSPERSYFENNNSHRISPVTVPLPLEVPGNLLVISQEMDVQCLGALPINNTTYRKTIHGKITNYCGKCSIPYKGHFNYTIYILLRTNRNKSISKSSLEKITPQNQF</sequence>
<reference evidence="1" key="3">
    <citation type="submission" date="2021-05" db="UniProtKB">
        <authorList>
            <consortium name="EnsemblPlants"/>
        </authorList>
    </citation>
    <scope>IDENTIFICATION</scope>
    <source>
        <strain evidence="1">cv. B73</strain>
    </source>
</reference>
<accession>A0A804PGZ2</accession>
<protein>
    <submittedName>
        <fullName evidence="1">Uncharacterized protein</fullName>
    </submittedName>
</protein>